<protein>
    <recommendedName>
        <fullName evidence="3">Cupin domain-containing protein</fullName>
    </recommendedName>
</protein>
<organism evidence="1 2">
    <name type="scientific">Streptomyces hazeniae</name>
    <dbReference type="NCBI Taxonomy" id="3075538"/>
    <lineage>
        <taxon>Bacteria</taxon>
        <taxon>Bacillati</taxon>
        <taxon>Actinomycetota</taxon>
        <taxon>Actinomycetes</taxon>
        <taxon>Kitasatosporales</taxon>
        <taxon>Streptomycetaceae</taxon>
        <taxon>Streptomyces</taxon>
    </lineage>
</organism>
<evidence type="ECO:0008006" key="3">
    <source>
        <dbReference type="Google" id="ProtNLM"/>
    </source>
</evidence>
<accession>A0ABU2NVV8</accession>
<dbReference type="Proteomes" id="UP001183414">
    <property type="component" value="Unassembled WGS sequence"/>
</dbReference>
<name>A0ABU2NVV8_9ACTN</name>
<dbReference type="EMBL" id="JAVREQ010000019">
    <property type="protein sequence ID" value="MDT0381118.1"/>
    <property type="molecule type" value="Genomic_DNA"/>
</dbReference>
<evidence type="ECO:0000313" key="2">
    <source>
        <dbReference type="Proteomes" id="UP001183414"/>
    </source>
</evidence>
<sequence>MLCDVDDASAGTAGQTAGVRWKLAEPGRQLDANVVGLPPGAVVDTHTEPELDVLVLVVAGEGELSSGDTTEPLAAGALCWLPRASSRRLAAGPQGLSYVTVHARRPGMRIGRGPAGRREA</sequence>
<dbReference type="InterPro" id="IPR011051">
    <property type="entry name" value="RmlC_Cupin_sf"/>
</dbReference>
<dbReference type="CDD" id="cd02208">
    <property type="entry name" value="cupin_RmlC-like"/>
    <property type="match status" value="1"/>
</dbReference>
<evidence type="ECO:0000313" key="1">
    <source>
        <dbReference type="EMBL" id="MDT0381118.1"/>
    </source>
</evidence>
<gene>
    <name evidence="1" type="ORF">RM572_20390</name>
</gene>
<comment type="caution">
    <text evidence="1">The sequence shown here is derived from an EMBL/GenBank/DDBJ whole genome shotgun (WGS) entry which is preliminary data.</text>
</comment>
<keyword evidence="2" id="KW-1185">Reference proteome</keyword>
<proteinExistence type="predicted"/>
<dbReference type="Gene3D" id="2.60.120.10">
    <property type="entry name" value="Jelly Rolls"/>
    <property type="match status" value="1"/>
</dbReference>
<dbReference type="SUPFAM" id="SSF51182">
    <property type="entry name" value="RmlC-like cupins"/>
    <property type="match status" value="1"/>
</dbReference>
<dbReference type="InterPro" id="IPR014710">
    <property type="entry name" value="RmlC-like_jellyroll"/>
</dbReference>
<reference evidence="2" key="1">
    <citation type="submission" date="2023-07" db="EMBL/GenBank/DDBJ databases">
        <title>30 novel species of actinomycetes from the DSMZ collection.</title>
        <authorList>
            <person name="Nouioui I."/>
        </authorList>
    </citation>
    <scope>NUCLEOTIDE SEQUENCE [LARGE SCALE GENOMIC DNA]</scope>
    <source>
        <strain evidence="2">DSM 42041</strain>
    </source>
</reference>